<sequence length="424" mass="46665">MPKSLLAQPQIVTVNTTVASYSPYFPTGQSLSAGTIEKVQSRALGPDVLRSLAILLVILVHLPVEATPPSLVGHAWLGVDVFFVLSGFLIGTQLFREVARTGRVDLKSFYLRRAFRIFPAFFVVLGLYAIFPVIWDASTMQSVWSFATFTVNFDFDPRVGRAFSQAWSLCVEEHFYLVLPLLVLILHRRISMGSTLLIAGAMVGGGMALRYTIWESQVGVLVAADKLGDAFAVYLRDVYYPTYTRLDGLIFGVILAAARFFKPELCKRYAPPRIALPIGFALVAAALVLFSIRGPLAGTNLFLVFQAQVGSVAGFPLISIGIALILGAMLDVEHILRRWPFPGAATVATLSYSLYLTHKSVFHIDRLVFGEGNLQGGFGFAVYLATSFAAATMLWFCVERTFLLLRDRVLSPKRPLAKEGAHRF</sequence>
<reference evidence="3 4" key="1">
    <citation type="journal article" date="2001" name="Proc. Natl. Acad. Sci. U.S.A.">
        <title>Nucleotide sequence and predicted functions of the entire Sinorhizobium meliloti pSymA megaplasmid.</title>
        <authorList>
            <person name="Barnett M.J."/>
            <person name="Fisher R.F."/>
            <person name="Jones T."/>
            <person name="Komp C."/>
            <person name="Abola A.P."/>
            <person name="Barloy-Hubler F."/>
            <person name="Bowser L."/>
            <person name="Capela D."/>
            <person name="Galibert F."/>
            <person name="Gouzy J."/>
            <person name="Gurjal M."/>
            <person name="Hong A."/>
            <person name="Huizar L."/>
            <person name="Hyman R.W."/>
            <person name="Kahn D."/>
            <person name="Kahn M.L."/>
            <person name="Kalman S."/>
            <person name="Keating D.H."/>
            <person name="Palm C."/>
            <person name="Peck M.C."/>
            <person name="Surzycki R."/>
            <person name="Wells D.H."/>
            <person name="Yeh K.-C."/>
            <person name="Davis R.W."/>
            <person name="Federspiel N.A."/>
            <person name="Long S.R."/>
        </authorList>
    </citation>
    <scope>NUCLEOTIDE SEQUENCE [LARGE SCALE GENOMIC DNA]</scope>
    <source>
        <strain evidence="3 4">1021</strain>
        <plasmid evidence="4">Plasmid pSymA</plasmid>
    </source>
</reference>
<feature type="transmembrane region" description="Helical" evidence="1">
    <location>
        <begin position="48"/>
        <end position="64"/>
    </location>
</feature>
<keyword evidence="1" id="KW-1133">Transmembrane helix</keyword>
<dbReference type="RefSeq" id="WP_010967531.1">
    <property type="nucleotide sequence ID" value="NC_003037.1"/>
</dbReference>
<feature type="domain" description="Acyltransferase 3" evidence="2">
    <location>
        <begin position="46"/>
        <end position="393"/>
    </location>
</feature>
<name>Q92ZD8_RHIME</name>
<keyword evidence="1" id="KW-0812">Transmembrane</keyword>
<dbReference type="HOGENOM" id="CLU_005679_1_2_5"/>
<dbReference type="KEGG" id="sme:SMa1016"/>
<evidence type="ECO:0000313" key="4">
    <source>
        <dbReference type="Proteomes" id="UP000001976"/>
    </source>
</evidence>
<feature type="transmembrane region" description="Helical" evidence="1">
    <location>
        <begin position="339"/>
        <end position="358"/>
    </location>
</feature>
<dbReference type="AlphaFoldDB" id="Q92ZD8"/>
<feature type="transmembrane region" description="Helical" evidence="1">
    <location>
        <begin position="115"/>
        <end position="135"/>
    </location>
</feature>
<feature type="transmembrane region" description="Helical" evidence="1">
    <location>
        <begin position="76"/>
        <end position="95"/>
    </location>
</feature>
<keyword evidence="4" id="KW-1185">Reference proteome</keyword>
<keyword evidence="3" id="KW-0614">Plasmid</keyword>
<feature type="transmembrane region" description="Helical" evidence="1">
    <location>
        <begin position="243"/>
        <end position="262"/>
    </location>
</feature>
<accession>Q92ZD8</accession>
<dbReference type="Proteomes" id="UP000001976">
    <property type="component" value="Plasmid pSymA"/>
</dbReference>
<dbReference type="GO" id="GO:0016020">
    <property type="term" value="C:membrane"/>
    <property type="evidence" value="ECO:0007669"/>
    <property type="project" value="TreeGrafter"/>
</dbReference>
<dbReference type="GO" id="GO:0016747">
    <property type="term" value="F:acyltransferase activity, transferring groups other than amino-acyl groups"/>
    <property type="evidence" value="ECO:0007669"/>
    <property type="project" value="InterPro"/>
</dbReference>
<feature type="transmembrane region" description="Helical" evidence="1">
    <location>
        <begin position="274"/>
        <end position="292"/>
    </location>
</feature>
<dbReference type="PIR" id="F95330">
    <property type="entry name" value="F95330"/>
</dbReference>
<evidence type="ECO:0000259" key="2">
    <source>
        <dbReference type="Pfam" id="PF01757"/>
    </source>
</evidence>
<dbReference type="InterPro" id="IPR050879">
    <property type="entry name" value="Acyltransferase_3"/>
</dbReference>
<dbReference type="PATRIC" id="fig|266834.11.peg.566"/>
<dbReference type="EMBL" id="AE006469">
    <property type="protein sequence ID" value="AAK65208.1"/>
    <property type="molecule type" value="Genomic_DNA"/>
</dbReference>
<proteinExistence type="predicted"/>
<protein>
    <submittedName>
        <fullName evidence="3">Acyltransferase</fullName>
    </submittedName>
</protein>
<feature type="transmembrane region" description="Helical" evidence="1">
    <location>
        <begin position="193"/>
        <end position="213"/>
    </location>
</feature>
<evidence type="ECO:0000313" key="3">
    <source>
        <dbReference type="EMBL" id="AAK65208.1"/>
    </source>
</evidence>
<keyword evidence="1" id="KW-0472">Membrane</keyword>
<gene>
    <name evidence="3" type="ORF">SMa1016</name>
</gene>
<dbReference type="InterPro" id="IPR002656">
    <property type="entry name" value="Acyl_transf_3_dom"/>
</dbReference>
<reference evidence="4" key="2">
    <citation type="journal article" date="2001" name="Science">
        <title>The composite genome of the legume symbiont Sinorhizobium meliloti.</title>
        <authorList>
            <person name="Galibert F."/>
            <person name="Finan T.M."/>
            <person name="Long S.R."/>
            <person name="Puehler A."/>
            <person name="Abola P."/>
            <person name="Ampe F."/>
            <person name="Barloy-Hubler F."/>
            <person name="Barnett M.J."/>
            <person name="Becker A."/>
            <person name="Boistard P."/>
            <person name="Bothe G."/>
            <person name="Boutry M."/>
            <person name="Bowser L."/>
            <person name="Buhrmester J."/>
            <person name="Cadieu E."/>
            <person name="Capela D."/>
            <person name="Chain P."/>
            <person name="Cowie A."/>
            <person name="Davis R.W."/>
            <person name="Dreano S."/>
            <person name="Federspiel N.A."/>
            <person name="Fisher R.F."/>
            <person name="Gloux S."/>
            <person name="Godrie T."/>
            <person name="Goffeau A."/>
            <person name="Golding B."/>
            <person name="Gouzy J."/>
            <person name="Gurjal M."/>
            <person name="Hernandez-Lucas I."/>
            <person name="Hong A."/>
            <person name="Huizar L."/>
            <person name="Hyman R.W."/>
            <person name="Jones T."/>
            <person name="Kahn D."/>
            <person name="Kahn M.L."/>
            <person name="Kalman S."/>
            <person name="Keating D.H."/>
            <person name="Kiss E."/>
            <person name="Komp C."/>
            <person name="Lelaure V."/>
            <person name="Masuy D."/>
            <person name="Palm C."/>
            <person name="Peck M.C."/>
            <person name="Pohl T.M."/>
            <person name="Portetelle D."/>
            <person name="Purnelle B."/>
            <person name="Ramsperger U."/>
            <person name="Surzycki R."/>
            <person name="Thebault P."/>
            <person name="Vandenbol M."/>
            <person name="Vorhoelter F.J."/>
            <person name="Weidner S."/>
            <person name="Wells D.H."/>
            <person name="Wong K."/>
            <person name="Yeh K.-C."/>
            <person name="Batut J."/>
        </authorList>
    </citation>
    <scope>NUCLEOTIDE SEQUENCE [LARGE SCALE GENOMIC DNA]</scope>
    <source>
        <strain evidence="4">1021</strain>
        <plasmid evidence="4">Plasmid pSymA</plasmid>
    </source>
</reference>
<dbReference type="GO" id="GO:0009103">
    <property type="term" value="P:lipopolysaccharide biosynthetic process"/>
    <property type="evidence" value="ECO:0007669"/>
    <property type="project" value="TreeGrafter"/>
</dbReference>
<dbReference type="Pfam" id="PF01757">
    <property type="entry name" value="Acyl_transf_3"/>
    <property type="match status" value="1"/>
</dbReference>
<organism evidence="3 4">
    <name type="scientific">Rhizobium meliloti (strain 1021)</name>
    <name type="common">Ensifer meliloti</name>
    <name type="synonym">Sinorhizobium meliloti</name>
    <dbReference type="NCBI Taxonomy" id="266834"/>
    <lineage>
        <taxon>Bacteria</taxon>
        <taxon>Pseudomonadati</taxon>
        <taxon>Pseudomonadota</taxon>
        <taxon>Alphaproteobacteria</taxon>
        <taxon>Hyphomicrobiales</taxon>
        <taxon>Rhizobiaceae</taxon>
        <taxon>Sinorhizobium/Ensifer group</taxon>
        <taxon>Sinorhizobium</taxon>
    </lineage>
</organism>
<keyword evidence="3" id="KW-0808">Transferase</keyword>
<feature type="transmembrane region" description="Helical" evidence="1">
    <location>
        <begin position="312"/>
        <end position="332"/>
    </location>
</feature>
<dbReference type="PANTHER" id="PTHR23028">
    <property type="entry name" value="ACETYLTRANSFERASE"/>
    <property type="match status" value="1"/>
</dbReference>
<dbReference type="EnsemblBacteria" id="AAK65208">
    <property type="protein sequence ID" value="AAK65208"/>
    <property type="gene ID" value="SMa1016"/>
</dbReference>
<dbReference type="OrthoDB" id="9796461at2"/>
<keyword evidence="3" id="KW-0012">Acyltransferase</keyword>
<feature type="transmembrane region" description="Helical" evidence="1">
    <location>
        <begin position="378"/>
        <end position="398"/>
    </location>
</feature>
<evidence type="ECO:0000256" key="1">
    <source>
        <dbReference type="SAM" id="Phobius"/>
    </source>
</evidence>
<feature type="transmembrane region" description="Helical" evidence="1">
    <location>
        <begin position="166"/>
        <end position="186"/>
    </location>
</feature>
<dbReference type="PANTHER" id="PTHR23028:SF53">
    <property type="entry name" value="ACYL_TRANSF_3 DOMAIN-CONTAINING PROTEIN"/>
    <property type="match status" value="1"/>
</dbReference>
<geneLocation type="plasmid" evidence="3 4">
    <name>pSymA</name>
</geneLocation>